<dbReference type="RefSeq" id="WP_022970272.1">
    <property type="nucleotide sequence ID" value="NZ_ATVD01000006.1"/>
</dbReference>
<feature type="region of interest" description="Disordered" evidence="1">
    <location>
        <begin position="17"/>
        <end position="78"/>
    </location>
</feature>
<protein>
    <submittedName>
        <fullName evidence="2">Uncharacterized protein</fullName>
    </submittedName>
</protein>
<gene>
    <name evidence="2" type="ORF">N789_13125</name>
</gene>
<dbReference type="PATRIC" id="fig|1121015.4.peg.2096"/>
<dbReference type="Proteomes" id="UP000029385">
    <property type="component" value="Unassembled WGS sequence"/>
</dbReference>
<dbReference type="AlphaFoldDB" id="A0A091AT97"/>
<organism evidence="2 3">
    <name type="scientific">Arenimonas oryziterrae DSM 21050 = YC6267</name>
    <dbReference type="NCBI Taxonomy" id="1121015"/>
    <lineage>
        <taxon>Bacteria</taxon>
        <taxon>Pseudomonadati</taxon>
        <taxon>Pseudomonadota</taxon>
        <taxon>Gammaproteobacteria</taxon>
        <taxon>Lysobacterales</taxon>
        <taxon>Lysobacteraceae</taxon>
        <taxon>Arenimonas</taxon>
    </lineage>
</organism>
<feature type="compositionally biased region" description="Basic and acidic residues" evidence="1">
    <location>
        <begin position="37"/>
        <end position="62"/>
    </location>
</feature>
<sequence length="78" mass="9347">MSTNPNPPILRYQTLELEPLDGEAPKPVTGRANFHPNTRDAHDRRQLEDRRQELRFQNDRRSKKDRRPRRTWENGSNL</sequence>
<dbReference type="EMBL" id="AVCI01000009">
    <property type="protein sequence ID" value="KFN42576.1"/>
    <property type="molecule type" value="Genomic_DNA"/>
</dbReference>
<proteinExistence type="predicted"/>
<accession>A0A091AT97</accession>
<keyword evidence="3" id="KW-1185">Reference proteome</keyword>
<name>A0A091AT97_9GAMM</name>
<comment type="caution">
    <text evidence="2">The sequence shown here is derived from an EMBL/GenBank/DDBJ whole genome shotgun (WGS) entry which is preliminary data.</text>
</comment>
<evidence type="ECO:0000313" key="3">
    <source>
        <dbReference type="Proteomes" id="UP000029385"/>
    </source>
</evidence>
<evidence type="ECO:0000313" key="2">
    <source>
        <dbReference type="EMBL" id="KFN42576.1"/>
    </source>
</evidence>
<evidence type="ECO:0000256" key="1">
    <source>
        <dbReference type="SAM" id="MobiDB-lite"/>
    </source>
</evidence>
<reference evidence="2 3" key="1">
    <citation type="submission" date="2013-09" db="EMBL/GenBank/DDBJ databases">
        <title>Genome sequencing of Arenimonas oryziterrae.</title>
        <authorList>
            <person name="Chen F."/>
            <person name="Wang G."/>
        </authorList>
    </citation>
    <scope>NUCLEOTIDE SEQUENCE [LARGE SCALE GENOMIC DNA]</scope>
    <source>
        <strain evidence="2 3">YC6267</strain>
    </source>
</reference>